<sequence length="211" mass="23979">MAFDLQTYRCQRSIGFRVEAHGNCTFDKHGNMIARNPWRTGDAQACRDHLQWTRREGPFISFFTSWKAALRRQQFMLSRGAEEVVIVAVWLEGLTLVYDALQIARDLGLGNLDWFRNEVLVHGAIYADNYRILAIFPGNENTKEVVLHLDGLNRRARIPGEFIDGVSIKRTIGGMPDVTELLQDEIYSLTGTRGDAKLNPLVLSMADGEYF</sequence>
<dbReference type="Proteomes" id="UP001273209">
    <property type="component" value="Unassembled WGS sequence"/>
</dbReference>
<keyword evidence="2" id="KW-1185">Reference proteome</keyword>
<comment type="caution">
    <text evidence="1">The sequence shown here is derived from an EMBL/GenBank/DDBJ whole genome shotgun (WGS) entry which is preliminary data.</text>
</comment>
<reference evidence="1" key="1">
    <citation type="submission" date="2023-11" db="EMBL/GenBank/DDBJ databases">
        <title>The genome sequences of three competitors of mushroom-forming fungi.</title>
        <authorList>
            <person name="Beijen E."/>
            <person name="Ohm R.A."/>
        </authorList>
    </citation>
    <scope>NUCLEOTIDE SEQUENCE</scope>
    <source>
        <strain evidence="1">CBS 100526</strain>
    </source>
</reference>
<protein>
    <submittedName>
        <fullName evidence="1">Uncharacterized protein</fullName>
    </submittedName>
</protein>
<gene>
    <name evidence="1" type="ORF">Triagg1_6644</name>
</gene>
<dbReference type="GeneID" id="87921196"/>
<proteinExistence type="predicted"/>
<dbReference type="RefSeq" id="XP_062754260.1">
    <property type="nucleotide sequence ID" value="XM_062901291.1"/>
</dbReference>
<organism evidence="1 2">
    <name type="scientific">Trichoderma aggressivum f. europaeum</name>
    <dbReference type="NCBI Taxonomy" id="173218"/>
    <lineage>
        <taxon>Eukaryota</taxon>
        <taxon>Fungi</taxon>
        <taxon>Dikarya</taxon>
        <taxon>Ascomycota</taxon>
        <taxon>Pezizomycotina</taxon>
        <taxon>Sordariomycetes</taxon>
        <taxon>Hypocreomycetidae</taxon>
        <taxon>Hypocreales</taxon>
        <taxon>Hypocreaceae</taxon>
        <taxon>Trichoderma</taxon>
    </lineage>
</organism>
<dbReference type="EMBL" id="JAWRVG010000027">
    <property type="protein sequence ID" value="KAK4069849.1"/>
    <property type="molecule type" value="Genomic_DNA"/>
</dbReference>
<evidence type="ECO:0000313" key="2">
    <source>
        <dbReference type="Proteomes" id="UP001273209"/>
    </source>
</evidence>
<name>A0AAE1J3M8_9HYPO</name>
<dbReference type="AlphaFoldDB" id="A0AAE1J3M8"/>
<accession>A0AAE1J3M8</accession>
<evidence type="ECO:0000313" key="1">
    <source>
        <dbReference type="EMBL" id="KAK4069849.1"/>
    </source>
</evidence>